<name>A0A378ILE1_9GAMM</name>
<dbReference type="AlphaFoldDB" id="A0A378ILE1"/>
<feature type="binding site" evidence="7">
    <location>
        <position position="102"/>
    </location>
    <ligand>
        <name>Zn(2+)</name>
        <dbReference type="ChEBI" id="CHEBI:29105"/>
    </ligand>
</feature>
<sequence>MLIKLMLGVRQFQGESFKQMQGIFEHLSVGQNPEILFITCSDSRLMPSLLTQTKPGELFVIRNVGNIIPPSNVPSSEAAGIVFALNELDSIKDIIICGHSHCGAMKGLLTPDLKDHLPEVSSWLQHSHSVLKQMNEATPSHSSSFAFNVRQATKLNILTQLEHLKSYPIVAEKLARGELNLHGWLYEFEKGEVLVYEPQAKEFISFENALALAVSTRRDKIIEQVAMNYLESFTHPRTIKEYEILVQLFSLLEKNNLLTIWPAIKTEATQKLWSELGGLYPSIEDLQFNTLLDQGCQLKLKNLRSFQKNIMESQGYHQYMEQIMRYSLFTPSSPPLTSNTPHESINIRY</sequence>
<dbReference type="PANTHER" id="PTHR11002:SF76">
    <property type="entry name" value="CARBONIC ANHYDRASE"/>
    <property type="match status" value="1"/>
</dbReference>
<dbReference type="GO" id="GO:0015976">
    <property type="term" value="P:carbon utilization"/>
    <property type="evidence" value="ECO:0007669"/>
    <property type="project" value="InterPro"/>
</dbReference>
<dbReference type="Proteomes" id="UP000054854">
    <property type="component" value="Unassembled WGS sequence"/>
</dbReference>
<keyword evidence="10" id="KW-1185">Reference proteome</keyword>
<dbReference type="OrthoDB" id="9797527at2"/>
<evidence type="ECO:0000256" key="7">
    <source>
        <dbReference type="PIRSR" id="PIRSR601765-1"/>
    </source>
</evidence>
<protein>
    <recommendedName>
        <fullName evidence="2">carbonic anhydrase</fullName>
        <ecNumber evidence="2">4.2.1.1</ecNumber>
    </recommendedName>
</protein>
<gene>
    <name evidence="9" type="primary">cynT_3</name>
    <name evidence="8" type="ORF">Lcin_1312</name>
    <name evidence="9" type="ORF">NCTC12438_02707</name>
</gene>
<dbReference type="InterPro" id="IPR036874">
    <property type="entry name" value="Carbonic_anhydrase_sf"/>
</dbReference>
<keyword evidence="3 7" id="KW-0479">Metal-binding</keyword>
<evidence type="ECO:0000313" key="8">
    <source>
        <dbReference type="EMBL" id="KTC88435.1"/>
    </source>
</evidence>
<evidence type="ECO:0000256" key="3">
    <source>
        <dbReference type="ARBA" id="ARBA00022723"/>
    </source>
</evidence>
<reference evidence="8 10" key="1">
    <citation type="submission" date="2015-11" db="EMBL/GenBank/DDBJ databases">
        <title>Genomic analysis of 38 Legionella species identifies large and diverse effector repertoires.</title>
        <authorList>
            <person name="Burstein D."/>
            <person name="Amaro F."/>
            <person name="Zusman T."/>
            <person name="Lifshitz Z."/>
            <person name="Cohen O."/>
            <person name="Gilbert J.A."/>
            <person name="Pupko T."/>
            <person name="Shuman H.A."/>
            <person name="Segal G."/>
        </authorList>
    </citation>
    <scope>NUCLEOTIDE SEQUENCE [LARGE SCALE GENOMIC DNA]</scope>
    <source>
        <strain evidence="8 10">CDC#72-OH-14</strain>
    </source>
</reference>
<dbReference type="InterPro" id="IPR045066">
    <property type="entry name" value="Beta_CA_cladeB"/>
</dbReference>
<dbReference type="GO" id="GO:0004089">
    <property type="term" value="F:carbonate dehydratase activity"/>
    <property type="evidence" value="ECO:0007669"/>
    <property type="project" value="UniProtKB-EC"/>
</dbReference>
<proteinExistence type="inferred from homology"/>
<evidence type="ECO:0000256" key="1">
    <source>
        <dbReference type="ARBA" id="ARBA00006217"/>
    </source>
</evidence>
<evidence type="ECO:0000313" key="10">
    <source>
        <dbReference type="Proteomes" id="UP000054854"/>
    </source>
</evidence>
<dbReference type="PROSITE" id="PS00704">
    <property type="entry name" value="PROK_CO2_ANHYDRASE_1"/>
    <property type="match status" value="1"/>
</dbReference>
<evidence type="ECO:0000313" key="9">
    <source>
        <dbReference type="EMBL" id="STX36077.1"/>
    </source>
</evidence>
<evidence type="ECO:0000313" key="11">
    <source>
        <dbReference type="Proteomes" id="UP000255316"/>
    </source>
</evidence>
<dbReference type="Gene3D" id="3.40.1050.10">
    <property type="entry name" value="Carbonic anhydrase"/>
    <property type="match status" value="1"/>
</dbReference>
<feature type="binding site" evidence="7">
    <location>
        <position position="40"/>
    </location>
    <ligand>
        <name>Zn(2+)</name>
        <dbReference type="ChEBI" id="CHEBI:29105"/>
    </ligand>
</feature>
<dbReference type="SUPFAM" id="SSF53056">
    <property type="entry name" value="beta-carbonic anhydrase, cab"/>
    <property type="match status" value="1"/>
</dbReference>
<dbReference type="EC" id="4.2.1.1" evidence="2"/>
<evidence type="ECO:0000256" key="5">
    <source>
        <dbReference type="ARBA" id="ARBA00023239"/>
    </source>
</evidence>
<keyword evidence="4 7" id="KW-0862">Zinc</keyword>
<dbReference type="STRING" id="28085.Lcin_1312"/>
<evidence type="ECO:0000256" key="6">
    <source>
        <dbReference type="ARBA" id="ARBA00048348"/>
    </source>
</evidence>
<dbReference type="GO" id="GO:0008270">
    <property type="term" value="F:zinc ion binding"/>
    <property type="evidence" value="ECO:0007669"/>
    <property type="project" value="InterPro"/>
</dbReference>
<dbReference type="PANTHER" id="PTHR11002">
    <property type="entry name" value="CARBONIC ANHYDRASE"/>
    <property type="match status" value="1"/>
</dbReference>
<reference evidence="9 11" key="2">
    <citation type="submission" date="2018-06" db="EMBL/GenBank/DDBJ databases">
        <authorList>
            <consortium name="Pathogen Informatics"/>
            <person name="Doyle S."/>
        </authorList>
    </citation>
    <scope>NUCLEOTIDE SEQUENCE [LARGE SCALE GENOMIC DNA]</scope>
    <source>
        <strain evidence="9 11">NCTC12438</strain>
    </source>
</reference>
<evidence type="ECO:0000256" key="2">
    <source>
        <dbReference type="ARBA" id="ARBA00012925"/>
    </source>
</evidence>
<comment type="similarity">
    <text evidence="1">Belongs to the beta-class carbonic anhydrase family.</text>
</comment>
<comment type="catalytic activity">
    <reaction evidence="6">
        <text>hydrogencarbonate + H(+) = CO2 + H2O</text>
        <dbReference type="Rhea" id="RHEA:10748"/>
        <dbReference type="ChEBI" id="CHEBI:15377"/>
        <dbReference type="ChEBI" id="CHEBI:15378"/>
        <dbReference type="ChEBI" id="CHEBI:16526"/>
        <dbReference type="ChEBI" id="CHEBI:17544"/>
        <dbReference type="EC" id="4.2.1.1"/>
    </reaction>
</comment>
<dbReference type="InterPro" id="IPR015892">
    <property type="entry name" value="Carbonic_anhydrase_CS"/>
</dbReference>
<dbReference type="RefSeq" id="WP_058464520.1">
    <property type="nucleotide sequence ID" value="NZ_CAAAHQ010000038.1"/>
</dbReference>
<comment type="cofactor">
    <cofactor evidence="7">
        <name>Zn(2+)</name>
        <dbReference type="ChEBI" id="CHEBI:29105"/>
    </cofactor>
    <text evidence="7">Binds 1 zinc ion per subunit.</text>
</comment>
<keyword evidence="5 9" id="KW-0456">Lyase</keyword>
<dbReference type="Pfam" id="PF00484">
    <property type="entry name" value="Pro_CA"/>
    <property type="match status" value="1"/>
</dbReference>
<feature type="binding site" evidence="7">
    <location>
        <position position="99"/>
    </location>
    <ligand>
        <name>Zn(2+)</name>
        <dbReference type="ChEBI" id="CHEBI:29105"/>
    </ligand>
</feature>
<dbReference type="InterPro" id="IPR001765">
    <property type="entry name" value="Carbonic_anhydrase"/>
</dbReference>
<dbReference type="Proteomes" id="UP000255316">
    <property type="component" value="Unassembled WGS sequence"/>
</dbReference>
<feature type="binding site" evidence="7">
    <location>
        <position position="42"/>
    </location>
    <ligand>
        <name>Zn(2+)</name>
        <dbReference type="ChEBI" id="CHEBI:29105"/>
    </ligand>
</feature>
<evidence type="ECO:0000256" key="4">
    <source>
        <dbReference type="ARBA" id="ARBA00022833"/>
    </source>
</evidence>
<accession>A0A378ILE1</accession>
<dbReference type="EMBL" id="LNXX01000014">
    <property type="protein sequence ID" value="KTC88435.1"/>
    <property type="molecule type" value="Genomic_DNA"/>
</dbReference>
<dbReference type="CDD" id="cd00884">
    <property type="entry name" value="beta_CA_cladeB"/>
    <property type="match status" value="1"/>
</dbReference>
<organism evidence="9 11">
    <name type="scientific">Legionella cincinnatiensis</name>
    <dbReference type="NCBI Taxonomy" id="28085"/>
    <lineage>
        <taxon>Bacteria</taxon>
        <taxon>Pseudomonadati</taxon>
        <taxon>Pseudomonadota</taxon>
        <taxon>Gammaproteobacteria</taxon>
        <taxon>Legionellales</taxon>
        <taxon>Legionellaceae</taxon>
        <taxon>Legionella</taxon>
    </lineage>
</organism>
<dbReference type="EMBL" id="UGNX01000001">
    <property type="protein sequence ID" value="STX36077.1"/>
    <property type="molecule type" value="Genomic_DNA"/>
</dbReference>
<dbReference type="SMART" id="SM00947">
    <property type="entry name" value="Pro_CA"/>
    <property type="match status" value="1"/>
</dbReference>